<sequence>MGVGTSRTCPRPLTPDEDYGGSTDEDSPVGGKSIDDDSGCDTEDELKRVQEQHQKKHKAQKKEESDPYAGSTDENTDVEESAGGDVDLAIPELPDLFLGKHFLLYGEFPNGEHRILTRYITAFNGSLEEYMNDAVNYVVTAEEWDDRFDEALMENSNLAFVKPRWVYVCNEKQRMVPHQPYVVVPQL</sequence>
<evidence type="ECO:0000313" key="3">
    <source>
        <dbReference type="EMBL" id="GCB82744.1"/>
    </source>
</evidence>
<dbReference type="SUPFAM" id="SSF52113">
    <property type="entry name" value="BRCT domain"/>
    <property type="match status" value="1"/>
</dbReference>
<feature type="domain" description="BRCT" evidence="2">
    <location>
        <begin position="92"/>
        <end position="183"/>
    </location>
</feature>
<dbReference type="EMBL" id="BFAA01019849">
    <property type="protein sequence ID" value="GCB82744.1"/>
    <property type="molecule type" value="Genomic_DNA"/>
</dbReference>
<proteinExistence type="predicted"/>
<dbReference type="PROSITE" id="PS50172">
    <property type="entry name" value="BRCT"/>
    <property type="match status" value="1"/>
</dbReference>
<accession>A0A401QBI2</accession>
<dbReference type="FunFam" id="3.40.50.10190:FF:000012">
    <property type="entry name" value="X-ray repair cross complementing 1"/>
    <property type="match status" value="1"/>
</dbReference>
<dbReference type="Gene3D" id="3.40.50.10190">
    <property type="entry name" value="BRCT domain"/>
    <property type="match status" value="1"/>
</dbReference>
<dbReference type="CDD" id="cd17707">
    <property type="entry name" value="BRCT_XRCC1_rpt2"/>
    <property type="match status" value="1"/>
</dbReference>
<dbReference type="OMA" id="CNEKQRM"/>
<evidence type="ECO:0000259" key="2">
    <source>
        <dbReference type="PROSITE" id="PS50172"/>
    </source>
</evidence>
<dbReference type="AlphaFoldDB" id="A0A401QBI2"/>
<dbReference type="STRING" id="75743.A0A401QBI2"/>
<comment type="caution">
    <text evidence="3">The sequence shown here is derived from an EMBL/GenBank/DDBJ whole genome shotgun (WGS) entry which is preliminary data.</text>
</comment>
<feature type="region of interest" description="Disordered" evidence="1">
    <location>
        <begin position="1"/>
        <end position="81"/>
    </location>
</feature>
<name>A0A401QBI2_SCYTO</name>
<dbReference type="GO" id="GO:0006284">
    <property type="term" value="P:base-excision repair"/>
    <property type="evidence" value="ECO:0007669"/>
    <property type="project" value="TreeGrafter"/>
</dbReference>
<dbReference type="GO" id="GO:0005634">
    <property type="term" value="C:nucleus"/>
    <property type="evidence" value="ECO:0007669"/>
    <property type="project" value="TreeGrafter"/>
</dbReference>
<reference evidence="3 4" key="1">
    <citation type="journal article" date="2018" name="Nat. Ecol. Evol.">
        <title>Shark genomes provide insights into elasmobranch evolution and the origin of vertebrates.</title>
        <authorList>
            <person name="Hara Y"/>
            <person name="Yamaguchi K"/>
            <person name="Onimaru K"/>
            <person name="Kadota M"/>
            <person name="Koyanagi M"/>
            <person name="Keeley SD"/>
            <person name="Tatsumi K"/>
            <person name="Tanaka K"/>
            <person name="Motone F"/>
            <person name="Kageyama Y"/>
            <person name="Nozu R"/>
            <person name="Adachi N"/>
            <person name="Nishimura O"/>
            <person name="Nakagawa R"/>
            <person name="Tanegashima C"/>
            <person name="Kiyatake I"/>
            <person name="Matsumoto R"/>
            <person name="Murakumo K"/>
            <person name="Nishida K"/>
            <person name="Terakita A"/>
            <person name="Kuratani S"/>
            <person name="Sato K"/>
            <person name="Hyodo S Kuraku.S."/>
        </authorList>
    </citation>
    <scope>NUCLEOTIDE SEQUENCE [LARGE SCALE GENOMIC DNA]</scope>
</reference>
<dbReference type="PANTHER" id="PTHR11370">
    <property type="entry name" value="DNA-REPAIR PROTEIN XRCC1"/>
    <property type="match status" value="1"/>
</dbReference>
<feature type="compositionally biased region" description="Acidic residues" evidence="1">
    <location>
        <begin position="15"/>
        <end position="27"/>
    </location>
</feature>
<dbReference type="PANTHER" id="PTHR11370:SF5">
    <property type="entry name" value="DNA REPAIR PROTEIN XRCC1"/>
    <property type="match status" value="1"/>
</dbReference>
<dbReference type="Pfam" id="PF16589">
    <property type="entry name" value="BRCT_2"/>
    <property type="match status" value="1"/>
</dbReference>
<evidence type="ECO:0000256" key="1">
    <source>
        <dbReference type="SAM" id="MobiDB-lite"/>
    </source>
</evidence>
<protein>
    <recommendedName>
        <fullName evidence="2">BRCT domain-containing protein</fullName>
    </recommendedName>
</protein>
<gene>
    <name evidence="3" type="ORF">scyTo_0021727</name>
</gene>
<dbReference type="Proteomes" id="UP000288216">
    <property type="component" value="Unassembled WGS sequence"/>
</dbReference>
<keyword evidence="4" id="KW-1185">Reference proteome</keyword>
<evidence type="ECO:0000313" key="4">
    <source>
        <dbReference type="Proteomes" id="UP000288216"/>
    </source>
</evidence>
<dbReference type="InterPro" id="IPR036420">
    <property type="entry name" value="BRCT_dom_sf"/>
</dbReference>
<dbReference type="SMART" id="SM00292">
    <property type="entry name" value="BRCT"/>
    <property type="match status" value="1"/>
</dbReference>
<dbReference type="OrthoDB" id="25840at2759"/>
<organism evidence="3 4">
    <name type="scientific">Scyliorhinus torazame</name>
    <name type="common">Cloudy catshark</name>
    <name type="synonym">Catulus torazame</name>
    <dbReference type="NCBI Taxonomy" id="75743"/>
    <lineage>
        <taxon>Eukaryota</taxon>
        <taxon>Metazoa</taxon>
        <taxon>Chordata</taxon>
        <taxon>Craniata</taxon>
        <taxon>Vertebrata</taxon>
        <taxon>Chondrichthyes</taxon>
        <taxon>Elasmobranchii</taxon>
        <taxon>Galeomorphii</taxon>
        <taxon>Galeoidea</taxon>
        <taxon>Carcharhiniformes</taxon>
        <taxon>Scyliorhinidae</taxon>
        <taxon>Scyliorhinus</taxon>
    </lineage>
</organism>
<dbReference type="InterPro" id="IPR001357">
    <property type="entry name" value="BRCT_dom"/>
</dbReference>